<dbReference type="PANTHER" id="PTHR38342">
    <property type="entry name" value="SLR5037 PROTEIN"/>
    <property type="match status" value="1"/>
</dbReference>
<dbReference type="Gene3D" id="3.30.310.70">
    <property type="entry name" value="TT1751-like domain"/>
    <property type="match status" value="1"/>
</dbReference>
<evidence type="ECO:0000313" key="3">
    <source>
        <dbReference type="Proteomes" id="UP000027981"/>
    </source>
</evidence>
<evidence type="ECO:0000259" key="1">
    <source>
        <dbReference type="Pfam" id="PF03625"/>
    </source>
</evidence>
<dbReference type="KEGG" id="ppac:PAP_08865"/>
<gene>
    <name evidence="2" type="ORF">PAP_08865</name>
</gene>
<dbReference type="PIRSF" id="PIRSF021774">
    <property type="entry name" value="UCP021774"/>
    <property type="match status" value="1"/>
</dbReference>
<dbReference type="RefSeq" id="WP_052649133.1">
    <property type="nucleotide sequence ID" value="NZ_CP006019.1"/>
</dbReference>
<keyword evidence="3" id="KW-1185">Reference proteome</keyword>
<reference evidence="3" key="1">
    <citation type="submission" date="2013-06" db="EMBL/GenBank/DDBJ databases">
        <title>Complete Genome Sequence of Hyperthermophilic Palaeococcus pacificus DY20341T, Isolated from a Deep-Sea Hydrothermal Sediments.</title>
        <authorList>
            <person name="Zeng X."/>
            <person name="Shao Z."/>
        </authorList>
    </citation>
    <scope>NUCLEOTIDE SEQUENCE [LARGE SCALE GENOMIC DNA]</scope>
    <source>
        <strain evidence="3">DY20341</strain>
    </source>
</reference>
<dbReference type="SUPFAM" id="SSF103247">
    <property type="entry name" value="TT1751-like"/>
    <property type="match status" value="1"/>
</dbReference>
<name>A0A075M022_9EURY</name>
<evidence type="ECO:0000313" key="2">
    <source>
        <dbReference type="EMBL" id="AIF70153.1"/>
    </source>
</evidence>
<dbReference type="InterPro" id="IPR005180">
    <property type="entry name" value="DUF302"/>
</dbReference>
<dbReference type="CDD" id="cd14797">
    <property type="entry name" value="DUF302"/>
    <property type="match status" value="1"/>
</dbReference>
<reference evidence="2 3" key="2">
    <citation type="journal article" date="2015" name="Genome Announc.">
        <title>Complete Genome Sequence of Hyperthermophilic Piezophilic Archaeon Palaeococcus pacificus DY20341T, Isolated from Deep-Sea Hydrothermal Sediments.</title>
        <authorList>
            <person name="Zeng X."/>
            <person name="Jebbar M."/>
            <person name="Shao Z."/>
        </authorList>
    </citation>
    <scope>NUCLEOTIDE SEQUENCE [LARGE SCALE GENOMIC DNA]</scope>
    <source>
        <strain evidence="2 3">DY20341</strain>
    </source>
</reference>
<accession>A0A075M022</accession>
<dbReference type="AlphaFoldDB" id="A0A075M022"/>
<dbReference type="eggNOG" id="arCOG02761">
    <property type="taxonomic scope" value="Archaea"/>
</dbReference>
<organism evidence="2 3">
    <name type="scientific">Palaeococcus pacificus DY20341</name>
    <dbReference type="NCBI Taxonomy" id="1343739"/>
    <lineage>
        <taxon>Archaea</taxon>
        <taxon>Methanobacteriati</taxon>
        <taxon>Methanobacteriota</taxon>
        <taxon>Thermococci</taxon>
        <taxon>Thermococcales</taxon>
        <taxon>Thermococcaceae</taxon>
        <taxon>Palaeococcus</taxon>
    </lineage>
</organism>
<dbReference type="STRING" id="1343739.PAP_08865"/>
<dbReference type="Pfam" id="PF03625">
    <property type="entry name" value="DUF302"/>
    <property type="match status" value="1"/>
</dbReference>
<sequence length="128" mass="14503">MHKYVKQVSLDFEEAERKFKDAIEKVGLKVVGEVMPSKKVKMKLNIDVPPYKILFICHPKYVYELMKMNKDIGALVPCHAFIYSDGEKACCIGVELPTKTLSFAGEEVVEYIKTAEEQLKQAVDMVAS</sequence>
<feature type="domain" description="DUF302" evidence="1">
    <location>
        <begin position="37"/>
        <end position="88"/>
    </location>
</feature>
<dbReference type="OrthoDB" id="2559at2157"/>
<dbReference type="Proteomes" id="UP000027981">
    <property type="component" value="Chromosome"/>
</dbReference>
<dbReference type="GeneID" id="25399989"/>
<dbReference type="EMBL" id="CP006019">
    <property type="protein sequence ID" value="AIF70153.1"/>
    <property type="molecule type" value="Genomic_DNA"/>
</dbReference>
<dbReference type="InterPro" id="IPR016796">
    <property type="entry name" value="UCP021774"/>
</dbReference>
<dbReference type="InterPro" id="IPR035923">
    <property type="entry name" value="TT1751-like_sf"/>
</dbReference>
<proteinExistence type="predicted"/>
<dbReference type="HOGENOM" id="CLU_1998857_0_0_2"/>
<dbReference type="PANTHER" id="PTHR38342:SF1">
    <property type="entry name" value="SLR5037 PROTEIN"/>
    <property type="match status" value="1"/>
</dbReference>
<protein>
    <recommendedName>
        <fullName evidence="1">DUF302 domain-containing protein</fullName>
    </recommendedName>
</protein>